<evidence type="ECO:0000256" key="1">
    <source>
        <dbReference type="ARBA" id="ARBA00004370"/>
    </source>
</evidence>
<keyword evidence="12 16" id="KW-0472">Membrane</keyword>
<dbReference type="EMBL" id="FNLO01000005">
    <property type="protein sequence ID" value="SDV48440.1"/>
    <property type="molecule type" value="Genomic_DNA"/>
</dbReference>
<dbReference type="Gene3D" id="3.90.1310.10">
    <property type="entry name" value="Penicillin-binding protein 2a (Domain 2)"/>
    <property type="match status" value="1"/>
</dbReference>
<keyword evidence="21" id="KW-1185">Reference proteome</keyword>
<dbReference type="AlphaFoldDB" id="A0A1H2PNY7"/>
<dbReference type="Pfam" id="PF03717">
    <property type="entry name" value="PBP_dimer"/>
    <property type="match status" value="1"/>
</dbReference>
<keyword evidence="10 16" id="KW-0573">Peptidoglycan synthesis</keyword>
<dbReference type="GO" id="GO:0005886">
    <property type="term" value="C:plasma membrane"/>
    <property type="evidence" value="ECO:0007669"/>
    <property type="project" value="UniProtKB-SubCell"/>
</dbReference>
<keyword evidence="2 16" id="KW-1003">Cell membrane</keyword>
<dbReference type="InterPro" id="IPR005311">
    <property type="entry name" value="PBP_dimer"/>
</dbReference>
<organism evidence="20 21">
    <name type="scientific">Chitinasiproducens palmae</name>
    <dbReference type="NCBI Taxonomy" id="1770053"/>
    <lineage>
        <taxon>Bacteria</taxon>
        <taxon>Pseudomonadati</taxon>
        <taxon>Pseudomonadota</taxon>
        <taxon>Betaproteobacteria</taxon>
        <taxon>Burkholderiales</taxon>
        <taxon>Burkholderiaceae</taxon>
        <taxon>Chitinasiproducens</taxon>
    </lineage>
</organism>
<evidence type="ECO:0000256" key="8">
    <source>
        <dbReference type="ARBA" id="ARBA00022801"/>
    </source>
</evidence>
<evidence type="ECO:0000256" key="14">
    <source>
        <dbReference type="ARBA" id="ARBA00023306"/>
    </source>
</evidence>
<dbReference type="UniPathway" id="UPA00219"/>
<evidence type="ECO:0000256" key="17">
    <source>
        <dbReference type="SAM" id="MobiDB-lite"/>
    </source>
</evidence>
<evidence type="ECO:0000256" key="12">
    <source>
        <dbReference type="ARBA" id="ARBA00023136"/>
    </source>
</evidence>
<gene>
    <name evidence="16" type="primary">ftsI</name>
    <name evidence="20" type="ORF">SAMN05216551_10592</name>
</gene>
<keyword evidence="3 16" id="KW-0997">Cell inner membrane</keyword>
<name>A0A1H2PNY7_9BURK</name>
<evidence type="ECO:0000256" key="15">
    <source>
        <dbReference type="ARBA" id="ARBA00023316"/>
    </source>
</evidence>
<comment type="pathway">
    <text evidence="16">Cell wall biogenesis; peptidoglycan biosynthesis.</text>
</comment>
<dbReference type="PANTHER" id="PTHR30627:SF1">
    <property type="entry name" value="PEPTIDOGLYCAN D,D-TRANSPEPTIDASE FTSI"/>
    <property type="match status" value="1"/>
</dbReference>
<keyword evidence="6 16" id="KW-0645">Protease</keyword>
<keyword evidence="8 16" id="KW-0378">Hydrolase</keyword>
<evidence type="ECO:0000256" key="16">
    <source>
        <dbReference type="HAMAP-Rule" id="MF_02080"/>
    </source>
</evidence>
<dbReference type="OrthoDB" id="9789078at2"/>
<dbReference type="GO" id="GO:0009252">
    <property type="term" value="P:peptidoglycan biosynthetic process"/>
    <property type="evidence" value="ECO:0007669"/>
    <property type="project" value="UniProtKB-UniRule"/>
</dbReference>
<dbReference type="InterPro" id="IPR036138">
    <property type="entry name" value="PBP_dimer_sf"/>
</dbReference>
<comment type="catalytic activity">
    <reaction evidence="16">
        <text>Preferential cleavage: (Ac)2-L-Lys-D-Ala-|-D-Ala. Also transpeptidation of peptidyl-alanyl moieties that are N-acyl substituents of D-alanine.</text>
        <dbReference type="EC" id="3.4.16.4"/>
    </reaction>
</comment>
<evidence type="ECO:0000256" key="3">
    <source>
        <dbReference type="ARBA" id="ARBA00022519"/>
    </source>
</evidence>
<keyword evidence="7 16" id="KW-0812">Transmembrane</keyword>
<dbReference type="GO" id="GO:0043093">
    <property type="term" value="P:FtsZ-dependent cytokinesis"/>
    <property type="evidence" value="ECO:0007669"/>
    <property type="project" value="UniProtKB-UniRule"/>
</dbReference>
<keyword evidence="4 16" id="KW-0132">Cell division</keyword>
<comment type="similarity">
    <text evidence="16">Belongs to the transpeptidase family. FtsI subfamily.</text>
</comment>
<accession>A0A1H2PNY7</accession>
<evidence type="ECO:0000256" key="13">
    <source>
        <dbReference type="ARBA" id="ARBA00023210"/>
    </source>
</evidence>
<dbReference type="STRING" id="1770053.SAMN05216551_10592"/>
<feature type="transmembrane region" description="Helical" evidence="16">
    <location>
        <begin position="30"/>
        <end position="48"/>
    </location>
</feature>
<keyword evidence="11 16" id="KW-1133">Transmembrane helix</keyword>
<keyword evidence="14 16" id="KW-0131">Cell cycle</keyword>
<feature type="region of interest" description="Disordered" evidence="17">
    <location>
        <begin position="574"/>
        <end position="600"/>
    </location>
</feature>
<evidence type="ECO:0000256" key="4">
    <source>
        <dbReference type="ARBA" id="ARBA00022618"/>
    </source>
</evidence>
<keyword evidence="13 16" id="KW-0717">Septation</keyword>
<dbReference type="GO" id="GO:0006508">
    <property type="term" value="P:proteolysis"/>
    <property type="evidence" value="ECO:0007669"/>
    <property type="project" value="UniProtKB-KW"/>
</dbReference>
<evidence type="ECO:0000259" key="18">
    <source>
        <dbReference type="Pfam" id="PF00905"/>
    </source>
</evidence>
<protein>
    <recommendedName>
        <fullName evidence="16">Peptidoglycan D,D-transpeptidase FtsI</fullName>
        <ecNumber evidence="16">3.4.16.4</ecNumber>
    </recommendedName>
    <alternativeName>
        <fullName evidence="16">Penicillin-binding protein 3</fullName>
        <shortName evidence="16">PBP-3</shortName>
    </alternativeName>
</protein>
<dbReference type="GO" id="GO:0009002">
    <property type="term" value="F:serine-type D-Ala-D-Ala carboxypeptidase activity"/>
    <property type="evidence" value="ECO:0007669"/>
    <property type="project" value="UniProtKB-UniRule"/>
</dbReference>
<evidence type="ECO:0000256" key="9">
    <source>
        <dbReference type="ARBA" id="ARBA00022960"/>
    </source>
</evidence>
<dbReference type="EC" id="3.4.16.4" evidence="16"/>
<keyword evidence="15 16" id="KW-0961">Cell wall biogenesis/degradation</keyword>
<dbReference type="RefSeq" id="WP_091907588.1">
    <property type="nucleotide sequence ID" value="NZ_FNLO01000005.1"/>
</dbReference>
<dbReference type="Pfam" id="PF00905">
    <property type="entry name" value="Transpeptidase"/>
    <property type="match status" value="1"/>
</dbReference>
<reference evidence="21" key="1">
    <citation type="submission" date="2016-09" db="EMBL/GenBank/DDBJ databases">
        <authorList>
            <person name="Varghese N."/>
            <person name="Submissions S."/>
        </authorList>
    </citation>
    <scope>NUCLEOTIDE SEQUENCE [LARGE SCALE GENOMIC DNA]</scope>
    <source>
        <strain evidence="21">JS23</strain>
    </source>
</reference>
<evidence type="ECO:0000256" key="11">
    <source>
        <dbReference type="ARBA" id="ARBA00022989"/>
    </source>
</evidence>
<keyword evidence="9 16" id="KW-0133">Cell shape</keyword>
<keyword evidence="5 16" id="KW-0121">Carboxypeptidase</keyword>
<evidence type="ECO:0000256" key="6">
    <source>
        <dbReference type="ARBA" id="ARBA00022670"/>
    </source>
</evidence>
<dbReference type="GO" id="GO:0008360">
    <property type="term" value="P:regulation of cell shape"/>
    <property type="evidence" value="ECO:0007669"/>
    <property type="project" value="UniProtKB-KW"/>
</dbReference>
<evidence type="ECO:0000256" key="2">
    <source>
        <dbReference type="ARBA" id="ARBA00022475"/>
    </source>
</evidence>
<comment type="function">
    <text evidence="16">Catalyzes cross-linking of the peptidoglycan cell wall at the division septum.</text>
</comment>
<dbReference type="InterPro" id="IPR012338">
    <property type="entry name" value="Beta-lactam/transpept-like"/>
</dbReference>
<feature type="domain" description="Penicillin-binding protein dimerisation" evidence="19">
    <location>
        <begin position="71"/>
        <end position="218"/>
    </location>
</feature>
<dbReference type="GO" id="GO:0071555">
    <property type="term" value="P:cell wall organization"/>
    <property type="evidence" value="ECO:0007669"/>
    <property type="project" value="UniProtKB-KW"/>
</dbReference>
<proteinExistence type="inferred from homology"/>
<dbReference type="Gene3D" id="3.30.450.330">
    <property type="match status" value="1"/>
</dbReference>
<dbReference type="InterPro" id="IPR037532">
    <property type="entry name" value="FtsI_transpept"/>
</dbReference>
<dbReference type="GO" id="GO:0008658">
    <property type="term" value="F:penicillin binding"/>
    <property type="evidence" value="ECO:0007669"/>
    <property type="project" value="InterPro"/>
</dbReference>
<evidence type="ECO:0000259" key="19">
    <source>
        <dbReference type="Pfam" id="PF03717"/>
    </source>
</evidence>
<dbReference type="InterPro" id="IPR050515">
    <property type="entry name" value="Beta-lactam/transpept"/>
</dbReference>
<evidence type="ECO:0000313" key="20">
    <source>
        <dbReference type="EMBL" id="SDV48440.1"/>
    </source>
</evidence>
<sequence length="600" mass="63925">MKFGLHGQRGISFSSSAIDRGGLPPWRSRVVVFVVTVLFASLGARAFWVQVGNNQFYSEQGRKRVQRTIEVPAARGRIVDRDNRLLAMSQRAAGIFADPTEVPSDLPAETRARLAGLLGMSPADLAARLDPARSFVFLARQLPYERGEEIAALKIPGIYRQPEWQRVYPMGESAAHVVGFTGLEGQGQEGIELALNQQLLAQNGQRLVIRDRLGRVVEDRGLLRSPRDGAAVQLTIDSRLQHLAYSELRAAVERHGAKAGGAVVLDARTGEILALANWPSYEPNQRSKLRGEQLRNRVVTDLFEPGSTIKPLNVALALDRGMVRPGTVVDTLGGSMKLGGGYTVKDVSRSTSLSVADVLKKSSNVGMVQIMHRVPSQEMWLSFQRFGLGHAPSVAFPGTAAGWVRPAARWKPIEHATMSYGYGLSVSLLQMAQAYTVFAGDGAMRPVSLLSGQPGVPQHVVRPETARAVRDMLELAAAKASAVEGYRVGGKSGTTRKLVGGRYGAARYLSNFIGIAPLSNPRIVVAVTIDDPTKGGYYGGAVAAPVFSDIAAGALHLLGVAPDLHVQPLAASASATPAPAPAPAPKAALRPPAVPAGRAG</sequence>
<feature type="active site" description="Acyl-ester intermediate" evidence="16">
    <location>
        <position position="307"/>
    </location>
</feature>
<dbReference type="GO" id="GO:0008955">
    <property type="term" value="F:peptidoglycan glycosyltransferase activity"/>
    <property type="evidence" value="ECO:0007669"/>
    <property type="project" value="InterPro"/>
</dbReference>
<dbReference type="PANTHER" id="PTHR30627">
    <property type="entry name" value="PEPTIDOGLYCAN D,D-TRANSPEPTIDASE"/>
    <property type="match status" value="1"/>
</dbReference>
<feature type="domain" description="Penicillin-binding protein transpeptidase" evidence="18">
    <location>
        <begin position="260"/>
        <end position="551"/>
    </location>
</feature>
<dbReference type="GO" id="GO:0000917">
    <property type="term" value="P:division septum assembly"/>
    <property type="evidence" value="ECO:0007669"/>
    <property type="project" value="UniProtKB-KW"/>
</dbReference>
<evidence type="ECO:0000256" key="7">
    <source>
        <dbReference type="ARBA" id="ARBA00022692"/>
    </source>
</evidence>
<evidence type="ECO:0000256" key="5">
    <source>
        <dbReference type="ARBA" id="ARBA00022645"/>
    </source>
</evidence>
<evidence type="ECO:0000256" key="10">
    <source>
        <dbReference type="ARBA" id="ARBA00022984"/>
    </source>
</evidence>
<dbReference type="SUPFAM" id="SSF56519">
    <property type="entry name" value="Penicillin binding protein dimerisation domain"/>
    <property type="match status" value="1"/>
</dbReference>
<dbReference type="Proteomes" id="UP000243719">
    <property type="component" value="Unassembled WGS sequence"/>
</dbReference>
<comment type="subcellular location">
    <subcellularLocation>
        <location evidence="16">Cell inner membrane</location>
        <topology evidence="16">Single-pass membrane protein</topology>
    </subcellularLocation>
    <subcellularLocation>
        <location evidence="1">Membrane</location>
    </subcellularLocation>
</comment>
<dbReference type="HAMAP" id="MF_02080">
    <property type="entry name" value="FtsI_transpept"/>
    <property type="match status" value="1"/>
</dbReference>
<evidence type="ECO:0000313" key="21">
    <source>
        <dbReference type="Proteomes" id="UP000243719"/>
    </source>
</evidence>
<dbReference type="Gene3D" id="3.40.710.10">
    <property type="entry name" value="DD-peptidase/beta-lactamase superfamily"/>
    <property type="match status" value="1"/>
</dbReference>
<dbReference type="SUPFAM" id="SSF56601">
    <property type="entry name" value="beta-lactamase/transpeptidase-like"/>
    <property type="match status" value="1"/>
</dbReference>
<dbReference type="InterPro" id="IPR001460">
    <property type="entry name" value="PCN-bd_Tpept"/>
</dbReference>